<accession>A0A317T774</accession>
<protein>
    <submittedName>
        <fullName evidence="1">Uncharacterized protein</fullName>
    </submittedName>
</protein>
<dbReference type="RefSeq" id="WP_110022958.1">
    <property type="nucleotide sequence ID" value="NZ_PDNZ01000003.1"/>
</dbReference>
<keyword evidence="2" id="KW-1185">Reference proteome</keyword>
<dbReference type="AlphaFoldDB" id="A0A317T774"/>
<name>A0A317T774_9CHLB</name>
<dbReference type="EMBL" id="PDNZ01000003">
    <property type="protein sequence ID" value="PWW82484.1"/>
    <property type="molecule type" value="Genomic_DNA"/>
</dbReference>
<reference evidence="2" key="1">
    <citation type="submission" date="2017-10" db="EMBL/GenBank/DDBJ databases">
        <authorList>
            <person name="Gaisin V.A."/>
            <person name="Rysina M.S."/>
            <person name="Grouzdev D.S."/>
        </authorList>
    </citation>
    <scope>NUCLEOTIDE SEQUENCE [LARGE SCALE GENOMIC DNA]</scope>
    <source>
        <strain evidence="2">V1</strain>
    </source>
</reference>
<comment type="caution">
    <text evidence="1">The sequence shown here is derived from an EMBL/GenBank/DDBJ whole genome shotgun (WGS) entry which is preliminary data.</text>
</comment>
<dbReference type="Proteomes" id="UP000246278">
    <property type="component" value="Unassembled WGS sequence"/>
</dbReference>
<gene>
    <name evidence="1" type="ORF">CR164_05705</name>
</gene>
<dbReference type="OrthoDB" id="1195661at2"/>
<proteinExistence type="predicted"/>
<sequence>MNRPVGFSVLLFLAVFLLVVSSVKPAFSSDSSTVPNGYLNAVYEEWEISDDETMGVVGLGVHHNFSDCFSLGVGSWMAVKGERGGFITLGVDGNLCLPITERIAFESGVFIGAGGGRGGYTLSGGGLMLRPHAQLTYDTGSFGKLSAGVSYVRFPNGGSIESTQPYISFSLPFYAYMENGWTDGHSESTAQKRERGSRSNSLAAVVRDLHAASGAETVNGAAQRDFTLLGIEWRSYFNDSWYAKLETEGAAGGNSRGYMQILVGGGAQVPVAGNLFVNADASVGGGGGGNVDTGGGLLLDASAGIGYYLASGLFAGLSGAYITAPDGTFEATSLALKLGYRSGGSPANNDNGISRFSEKPSNMRLRLVHQIYYKASDLWRTHQADMNVENIGIQIDGFLDRNWYLTGQGLAAYGGDAGAYMTGLLGLGVRKNIVGKAFVNAEGLVGAAGGGGLATGGGLVWQGNVGLGYDLHPSLSALATVGRIDAFDGDFKADVFGLSLAYNFNSFLLH</sequence>
<evidence type="ECO:0000313" key="1">
    <source>
        <dbReference type="EMBL" id="PWW82484.1"/>
    </source>
</evidence>
<organism evidence="1 2">
    <name type="scientific">Prosthecochloris marina</name>
    <dbReference type="NCBI Taxonomy" id="2017681"/>
    <lineage>
        <taxon>Bacteria</taxon>
        <taxon>Pseudomonadati</taxon>
        <taxon>Chlorobiota</taxon>
        <taxon>Chlorobiia</taxon>
        <taxon>Chlorobiales</taxon>
        <taxon>Chlorobiaceae</taxon>
        <taxon>Prosthecochloris</taxon>
    </lineage>
</organism>
<evidence type="ECO:0000313" key="2">
    <source>
        <dbReference type="Proteomes" id="UP000246278"/>
    </source>
</evidence>